<feature type="domain" description="RNA polymerase sigma factor 70 region 4 type 2" evidence="7">
    <location>
        <begin position="128"/>
        <end position="180"/>
    </location>
</feature>
<dbReference type="NCBIfam" id="TIGR02937">
    <property type="entry name" value="sigma70-ECF"/>
    <property type="match status" value="1"/>
</dbReference>
<evidence type="ECO:0000256" key="4">
    <source>
        <dbReference type="ARBA" id="ARBA00023125"/>
    </source>
</evidence>
<evidence type="ECO:0000259" key="6">
    <source>
        <dbReference type="Pfam" id="PF04542"/>
    </source>
</evidence>
<keyword evidence="5" id="KW-0804">Transcription</keyword>
<evidence type="ECO:0000259" key="7">
    <source>
        <dbReference type="Pfam" id="PF08281"/>
    </source>
</evidence>
<dbReference type="Gene3D" id="1.10.10.10">
    <property type="entry name" value="Winged helix-like DNA-binding domain superfamily/Winged helix DNA-binding domain"/>
    <property type="match status" value="1"/>
</dbReference>
<dbReference type="GO" id="GO:0003677">
    <property type="term" value="F:DNA binding"/>
    <property type="evidence" value="ECO:0007669"/>
    <property type="project" value="UniProtKB-KW"/>
</dbReference>
<name>A0A839EZ61_9GAMM</name>
<proteinExistence type="inferred from homology"/>
<keyword evidence="2" id="KW-0805">Transcription regulation</keyword>
<feature type="domain" description="RNA polymerase sigma-70 region 2" evidence="6">
    <location>
        <begin position="25"/>
        <end position="98"/>
    </location>
</feature>
<dbReference type="AlphaFoldDB" id="A0A839EZ61"/>
<reference evidence="8 9" key="1">
    <citation type="submission" date="2020-07" db="EMBL/GenBank/DDBJ databases">
        <title>Genomic Encyclopedia of Type Strains, Phase IV (KMG-V): Genome sequencing to study the core and pangenomes of soil and plant-associated prokaryotes.</title>
        <authorList>
            <person name="Whitman W."/>
        </authorList>
    </citation>
    <scope>NUCLEOTIDE SEQUENCE [LARGE SCALE GENOMIC DNA]</scope>
    <source>
        <strain evidence="8 9">RH2WT43</strain>
    </source>
</reference>
<keyword evidence="3" id="KW-0731">Sigma factor</keyword>
<dbReference type="InterPro" id="IPR013325">
    <property type="entry name" value="RNA_pol_sigma_r2"/>
</dbReference>
<organism evidence="8 9">
    <name type="scientific">Dokdonella fugitiva</name>
    <dbReference type="NCBI Taxonomy" id="328517"/>
    <lineage>
        <taxon>Bacteria</taxon>
        <taxon>Pseudomonadati</taxon>
        <taxon>Pseudomonadota</taxon>
        <taxon>Gammaproteobacteria</taxon>
        <taxon>Lysobacterales</taxon>
        <taxon>Rhodanobacteraceae</taxon>
        <taxon>Dokdonella</taxon>
    </lineage>
</organism>
<sequence length="188" mass="21147">MLAEETTAFLLDRARGGDDAARDRLAARYLPMLRRWAHGRLPPSTRDLTDTDDLVQVTLFRVLKQIGTFEYGGAGSFLAYLRSTLLNLLRNEIRRVARRGQSLELDEALVEDETASPLEQAIGRERLERYEAALEALPARARELVIMRLEFDMTYEDIANEVQSTPDAVRMAIKRAVEALARSLGNGA</sequence>
<dbReference type="InterPro" id="IPR013324">
    <property type="entry name" value="RNA_pol_sigma_r3/r4-like"/>
</dbReference>
<evidence type="ECO:0000313" key="8">
    <source>
        <dbReference type="EMBL" id="MBA8886959.1"/>
    </source>
</evidence>
<dbReference type="InterPro" id="IPR039425">
    <property type="entry name" value="RNA_pol_sigma-70-like"/>
</dbReference>
<dbReference type="PANTHER" id="PTHR43133">
    <property type="entry name" value="RNA POLYMERASE ECF-TYPE SIGMA FACTO"/>
    <property type="match status" value="1"/>
</dbReference>
<dbReference type="GO" id="GO:0016987">
    <property type="term" value="F:sigma factor activity"/>
    <property type="evidence" value="ECO:0007669"/>
    <property type="project" value="UniProtKB-KW"/>
</dbReference>
<dbReference type="Proteomes" id="UP000550401">
    <property type="component" value="Unassembled WGS sequence"/>
</dbReference>
<comment type="caution">
    <text evidence="8">The sequence shown here is derived from an EMBL/GenBank/DDBJ whole genome shotgun (WGS) entry which is preliminary data.</text>
</comment>
<gene>
    <name evidence="8" type="ORF">FHW12_001150</name>
</gene>
<dbReference type="PANTHER" id="PTHR43133:SF8">
    <property type="entry name" value="RNA POLYMERASE SIGMA FACTOR HI_1459-RELATED"/>
    <property type="match status" value="1"/>
</dbReference>
<dbReference type="Pfam" id="PF04542">
    <property type="entry name" value="Sigma70_r2"/>
    <property type="match status" value="1"/>
</dbReference>
<evidence type="ECO:0000256" key="2">
    <source>
        <dbReference type="ARBA" id="ARBA00023015"/>
    </source>
</evidence>
<evidence type="ECO:0000256" key="3">
    <source>
        <dbReference type="ARBA" id="ARBA00023082"/>
    </source>
</evidence>
<dbReference type="EMBL" id="JACGXL010000001">
    <property type="protein sequence ID" value="MBA8886959.1"/>
    <property type="molecule type" value="Genomic_DNA"/>
</dbReference>
<dbReference type="InterPro" id="IPR036388">
    <property type="entry name" value="WH-like_DNA-bd_sf"/>
</dbReference>
<keyword evidence="4" id="KW-0238">DNA-binding</keyword>
<dbReference type="SUPFAM" id="SSF88659">
    <property type="entry name" value="Sigma3 and sigma4 domains of RNA polymerase sigma factors"/>
    <property type="match status" value="1"/>
</dbReference>
<dbReference type="GO" id="GO:0006352">
    <property type="term" value="P:DNA-templated transcription initiation"/>
    <property type="evidence" value="ECO:0007669"/>
    <property type="project" value="InterPro"/>
</dbReference>
<evidence type="ECO:0000256" key="1">
    <source>
        <dbReference type="ARBA" id="ARBA00010641"/>
    </source>
</evidence>
<dbReference type="InterPro" id="IPR007627">
    <property type="entry name" value="RNA_pol_sigma70_r2"/>
</dbReference>
<dbReference type="InterPro" id="IPR013249">
    <property type="entry name" value="RNA_pol_sigma70_r4_t2"/>
</dbReference>
<evidence type="ECO:0000313" key="9">
    <source>
        <dbReference type="Proteomes" id="UP000550401"/>
    </source>
</evidence>
<evidence type="ECO:0000256" key="5">
    <source>
        <dbReference type="ARBA" id="ARBA00023163"/>
    </source>
</evidence>
<dbReference type="InterPro" id="IPR014284">
    <property type="entry name" value="RNA_pol_sigma-70_dom"/>
</dbReference>
<accession>A0A839EZ61</accession>
<comment type="similarity">
    <text evidence="1">Belongs to the sigma-70 factor family. ECF subfamily.</text>
</comment>
<dbReference type="Gene3D" id="1.10.1740.10">
    <property type="match status" value="1"/>
</dbReference>
<keyword evidence="9" id="KW-1185">Reference proteome</keyword>
<dbReference type="Pfam" id="PF08281">
    <property type="entry name" value="Sigma70_r4_2"/>
    <property type="match status" value="1"/>
</dbReference>
<protein>
    <submittedName>
        <fullName evidence="8">RNA polymerase sigma-70 factor (ECF subfamily)</fullName>
    </submittedName>
</protein>
<dbReference type="RefSeq" id="WP_182529989.1">
    <property type="nucleotide sequence ID" value="NZ_JACGXL010000001.1"/>
</dbReference>
<dbReference type="SUPFAM" id="SSF88946">
    <property type="entry name" value="Sigma2 domain of RNA polymerase sigma factors"/>
    <property type="match status" value="1"/>
</dbReference>